<dbReference type="InterPro" id="IPR020829">
    <property type="entry name" value="GlycerAld_3-P_DH_cat"/>
</dbReference>
<dbReference type="SUPFAM" id="SSF51735">
    <property type="entry name" value="NAD(P)-binding Rossmann-fold domains"/>
    <property type="match status" value="1"/>
</dbReference>
<dbReference type="InterPro" id="IPR020831">
    <property type="entry name" value="GlycerAld/Erythrose_P_DH"/>
</dbReference>
<dbReference type="AlphaFoldDB" id="A0A0G0XQN9"/>
<evidence type="ECO:0000256" key="6">
    <source>
        <dbReference type="PIRSR" id="PIRSR000149-4"/>
    </source>
</evidence>
<dbReference type="PRINTS" id="PR00078">
    <property type="entry name" value="G3PDHDRGNASE"/>
</dbReference>
<feature type="site" description="Activates thiol group during catalysis" evidence="6">
    <location>
        <position position="179"/>
    </location>
</feature>
<feature type="domain" description="Glyceraldehyde 3-phosphate dehydrogenase NAD(P) binding" evidence="8">
    <location>
        <begin position="2"/>
        <end position="152"/>
    </location>
</feature>
<proteinExistence type="inferred from homology"/>
<dbReference type="SMART" id="SM00846">
    <property type="entry name" value="Gp_dh_N"/>
    <property type="match status" value="1"/>
</dbReference>
<evidence type="ECO:0000259" key="8">
    <source>
        <dbReference type="SMART" id="SM00846"/>
    </source>
</evidence>
<feature type="binding site" evidence="4">
    <location>
        <begin position="151"/>
        <end position="153"/>
    </location>
    <ligand>
        <name>D-glyceraldehyde 3-phosphate</name>
        <dbReference type="ChEBI" id="CHEBI:59776"/>
    </ligand>
</feature>
<comment type="caution">
    <text evidence="9">The sequence shown here is derived from an EMBL/GenBank/DDBJ whole genome shotgun (WGS) entry which is preliminary data.</text>
</comment>
<dbReference type="CDD" id="cd18126">
    <property type="entry name" value="GAPDH_I_C"/>
    <property type="match status" value="1"/>
</dbReference>
<dbReference type="GO" id="GO:0050661">
    <property type="term" value="F:NADP binding"/>
    <property type="evidence" value="ECO:0007669"/>
    <property type="project" value="InterPro"/>
</dbReference>
<dbReference type="PANTHER" id="PTHR43148">
    <property type="entry name" value="GLYCERALDEHYDE-3-PHOSPHATE DEHYDROGENASE 2"/>
    <property type="match status" value="1"/>
</dbReference>
<feature type="active site" description="Nucleophile" evidence="3">
    <location>
        <position position="152"/>
    </location>
</feature>
<feature type="binding site" evidence="5">
    <location>
        <position position="77"/>
    </location>
    <ligand>
        <name>NAD(+)</name>
        <dbReference type="ChEBI" id="CHEBI:57540"/>
    </ligand>
</feature>
<dbReference type="Gene3D" id="3.30.360.10">
    <property type="entry name" value="Dihydrodipicolinate Reductase, domain 2"/>
    <property type="match status" value="1"/>
</dbReference>
<evidence type="ECO:0000256" key="4">
    <source>
        <dbReference type="PIRSR" id="PIRSR000149-2"/>
    </source>
</evidence>
<dbReference type="InterPro" id="IPR020828">
    <property type="entry name" value="GlycerAld_3-P_DH_NAD(P)-bd"/>
</dbReference>
<protein>
    <submittedName>
        <fullName evidence="9">Glyceraldehyde-3-phosphate dehydrogenase (Phosphorylating)</fullName>
    </submittedName>
</protein>
<feature type="binding site" evidence="4">
    <location>
        <position position="182"/>
    </location>
    <ligand>
        <name>D-glyceraldehyde 3-phosphate</name>
        <dbReference type="ChEBI" id="CHEBI:59776"/>
    </ligand>
</feature>
<evidence type="ECO:0000256" key="5">
    <source>
        <dbReference type="PIRSR" id="PIRSR000149-3"/>
    </source>
</evidence>
<keyword evidence="5" id="KW-0520">NAD</keyword>
<feature type="binding site" evidence="4">
    <location>
        <position position="233"/>
    </location>
    <ligand>
        <name>D-glyceraldehyde 3-phosphate</name>
        <dbReference type="ChEBI" id="CHEBI:59776"/>
    </ligand>
</feature>
<name>A0A0G0XQN9_9BACT</name>
<accession>A0A0G0XQN9</accession>
<dbReference type="NCBIfam" id="TIGR01534">
    <property type="entry name" value="GAPDH-I"/>
    <property type="match status" value="1"/>
</dbReference>
<feature type="binding site" evidence="5">
    <location>
        <begin position="11"/>
        <end position="12"/>
    </location>
    <ligand>
        <name>NAD(+)</name>
        <dbReference type="ChEBI" id="CHEBI:57540"/>
    </ligand>
</feature>
<evidence type="ECO:0000256" key="1">
    <source>
        <dbReference type="ARBA" id="ARBA00007406"/>
    </source>
</evidence>
<dbReference type="GO" id="GO:0051287">
    <property type="term" value="F:NAD binding"/>
    <property type="evidence" value="ECO:0007669"/>
    <property type="project" value="InterPro"/>
</dbReference>
<feature type="binding site" evidence="5">
    <location>
        <position position="316"/>
    </location>
    <ligand>
        <name>NAD(+)</name>
        <dbReference type="ChEBI" id="CHEBI:57540"/>
    </ligand>
</feature>
<dbReference type="PATRIC" id="fig|1618983.3.peg.450"/>
<dbReference type="Pfam" id="PF02800">
    <property type="entry name" value="Gp_dh_C"/>
    <property type="match status" value="1"/>
</dbReference>
<dbReference type="FunFam" id="3.40.50.720:FF:000001">
    <property type="entry name" value="Glyceraldehyde-3-phosphate dehydrogenase"/>
    <property type="match status" value="1"/>
</dbReference>
<keyword evidence="5" id="KW-0547">Nucleotide-binding</keyword>
<evidence type="ECO:0000256" key="7">
    <source>
        <dbReference type="RuleBase" id="RU000397"/>
    </source>
</evidence>
<evidence type="ECO:0000256" key="3">
    <source>
        <dbReference type="PIRSR" id="PIRSR000149-1"/>
    </source>
</evidence>
<dbReference type="Gene3D" id="3.40.50.720">
    <property type="entry name" value="NAD(P)-binding Rossmann-like Domain"/>
    <property type="match status" value="1"/>
</dbReference>
<dbReference type="PIRSF" id="PIRSF000149">
    <property type="entry name" value="GAP_DH"/>
    <property type="match status" value="1"/>
</dbReference>
<dbReference type="GO" id="GO:0016620">
    <property type="term" value="F:oxidoreductase activity, acting on the aldehyde or oxo group of donors, NAD or NADP as acceptor"/>
    <property type="evidence" value="ECO:0007669"/>
    <property type="project" value="InterPro"/>
</dbReference>
<organism evidence="9 10">
    <name type="scientific">Candidatus Uhrbacteria bacterium GW2011_GWC1_41_20</name>
    <dbReference type="NCBI Taxonomy" id="1618983"/>
    <lineage>
        <taxon>Bacteria</taxon>
        <taxon>Candidatus Uhriibacteriota</taxon>
    </lineage>
</organism>
<gene>
    <name evidence="9" type="ORF">UU50_C0009G0017</name>
</gene>
<dbReference type="FunFam" id="3.30.360.10:FF:000002">
    <property type="entry name" value="Glyceraldehyde-3-phosphate dehydrogenase"/>
    <property type="match status" value="1"/>
</dbReference>
<dbReference type="InterPro" id="IPR006424">
    <property type="entry name" value="Glyceraldehyde-3-P_DH_1"/>
</dbReference>
<feature type="binding site" evidence="5">
    <location>
        <position position="119"/>
    </location>
    <ligand>
        <name>NAD(+)</name>
        <dbReference type="ChEBI" id="CHEBI:57540"/>
    </ligand>
</feature>
<evidence type="ECO:0000256" key="2">
    <source>
        <dbReference type="ARBA" id="ARBA00023002"/>
    </source>
</evidence>
<dbReference type="SUPFAM" id="SSF55347">
    <property type="entry name" value="Glyceraldehyde-3-phosphate dehydrogenase-like, C-terminal domain"/>
    <property type="match status" value="1"/>
</dbReference>
<feature type="binding site" evidence="4">
    <location>
        <begin position="210"/>
        <end position="211"/>
    </location>
    <ligand>
        <name>D-glyceraldehyde 3-phosphate</name>
        <dbReference type="ChEBI" id="CHEBI:59776"/>
    </ligand>
</feature>
<dbReference type="EMBL" id="LCAW01000009">
    <property type="protein sequence ID" value="KKR99200.1"/>
    <property type="molecule type" value="Genomic_DNA"/>
</dbReference>
<evidence type="ECO:0000313" key="10">
    <source>
        <dbReference type="Proteomes" id="UP000033930"/>
    </source>
</evidence>
<evidence type="ECO:0000313" key="9">
    <source>
        <dbReference type="EMBL" id="KKR99200.1"/>
    </source>
</evidence>
<dbReference type="InterPro" id="IPR036291">
    <property type="entry name" value="NAD(P)-bd_dom_sf"/>
</dbReference>
<comment type="similarity">
    <text evidence="1 7">Belongs to the glyceraldehyde-3-phosphate dehydrogenase family.</text>
</comment>
<dbReference type="GO" id="GO:0006006">
    <property type="term" value="P:glucose metabolic process"/>
    <property type="evidence" value="ECO:0007669"/>
    <property type="project" value="InterPro"/>
</dbReference>
<sequence length="331" mass="35714">MPRIAINGFGRIGRATFKAAWGKPGFDLVAINDLTDAKTLAHLLMYDSVYGKWKKKVVAKGNALVIDGKTIPVLAQREPLKLPWDKMKVNTVIESTGFFTNLEGASMHISAGAKKVIISAPAKGEGVPTTVLSVNQKEIKKSKAKVVNNASCTTNCVAPITAIINEAFGVEKALMTTIHAYTSTQNIVDGPSKDLRRARAAGINMIPTSTGAAIATTEAIPDLKGKFDGLSVRVPLPVVSLSDITFVLKKDVTVEEIHEAIKKAVKSPRFDGIVDYTQEELVSSDFIGDPHSAIVDFGLTRVIGGNLVKIVAWYDNEWGYAHRLAELALYL</sequence>
<keyword evidence="2" id="KW-0560">Oxidoreductase</keyword>
<dbReference type="Proteomes" id="UP000033930">
    <property type="component" value="Unassembled WGS sequence"/>
</dbReference>
<dbReference type="CDD" id="cd05214">
    <property type="entry name" value="GAPDH_I_N"/>
    <property type="match status" value="1"/>
</dbReference>
<reference evidence="9 10" key="1">
    <citation type="journal article" date="2015" name="Nature">
        <title>rRNA introns, odd ribosomes, and small enigmatic genomes across a large radiation of phyla.</title>
        <authorList>
            <person name="Brown C.T."/>
            <person name="Hug L.A."/>
            <person name="Thomas B.C."/>
            <person name="Sharon I."/>
            <person name="Castelle C.J."/>
            <person name="Singh A."/>
            <person name="Wilkins M.J."/>
            <person name="Williams K.H."/>
            <person name="Banfield J.F."/>
        </authorList>
    </citation>
    <scope>NUCLEOTIDE SEQUENCE [LARGE SCALE GENOMIC DNA]</scope>
</reference>
<dbReference type="Pfam" id="PF00044">
    <property type="entry name" value="Gp_dh_N"/>
    <property type="match status" value="1"/>
</dbReference>
<feature type="binding site" evidence="5">
    <location>
        <position position="33"/>
    </location>
    <ligand>
        <name>NAD(+)</name>
        <dbReference type="ChEBI" id="CHEBI:57540"/>
    </ligand>
</feature>